<evidence type="ECO:0000313" key="6">
    <source>
        <dbReference type="EMBL" id="MBB6558900.1"/>
    </source>
</evidence>
<dbReference type="PANTHER" id="PTHR42796">
    <property type="entry name" value="FUMARYLACETOACETATE HYDROLASE DOMAIN-CONTAINING PROTEIN 2A-RELATED"/>
    <property type="match status" value="1"/>
</dbReference>
<dbReference type="AlphaFoldDB" id="A0A7X0U8X0"/>
<accession>A0A7X0U8X0</accession>
<dbReference type="RefSeq" id="WP_184856310.1">
    <property type="nucleotide sequence ID" value="NZ_JACHLK010000002.1"/>
</dbReference>
<dbReference type="EMBL" id="JACHLK010000002">
    <property type="protein sequence ID" value="MBB6558900.1"/>
    <property type="molecule type" value="Genomic_DNA"/>
</dbReference>
<gene>
    <name evidence="6" type="ORF">HNP48_001564</name>
</gene>
<evidence type="ECO:0000256" key="2">
    <source>
        <dbReference type="ARBA" id="ARBA00010211"/>
    </source>
</evidence>
<evidence type="ECO:0000313" key="7">
    <source>
        <dbReference type="Proteomes" id="UP000575083"/>
    </source>
</evidence>
<dbReference type="Pfam" id="PF01557">
    <property type="entry name" value="FAA_hydrolase"/>
    <property type="match status" value="1"/>
</dbReference>
<dbReference type="SUPFAM" id="SSF56529">
    <property type="entry name" value="FAH"/>
    <property type="match status" value="1"/>
</dbReference>
<comment type="similarity">
    <text evidence="2">Belongs to the FAH family.</text>
</comment>
<dbReference type="GO" id="GO:0046872">
    <property type="term" value="F:metal ion binding"/>
    <property type="evidence" value="ECO:0007669"/>
    <property type="project" value="UniProtKB-KW"/>
</dbReference>
<keyword evidence="7" id="KW-1185">Reference proteome</keyword>
<dbReference type="PANTHER" id="PTHR42796:SF4">
    <property type="entry name" value="FUMARYLACETOACETATE HYDROLASE DOMAIN-CONTAINING PROTEIN 2A"/>
    <property type="match status" value="1"/>
</dbReference>
<evidence type="ECO:0000256" key="4">
    <source>
        <dbReference type="ARBA" id="ARBA00022801"/>
    </source>
</evidence>
<comment type="cofactor">
    <cofactor evidence="1">
        <name>Mg(2+)</name>
        <dbReference type="ChEBI" id="CHEBI:18420"/>
    </cofactor>
</comment>
<evidence type="ECO:0000259" key="5">
    <source>
        <dbReference type="Pfam" id="PF01557"/>
    </source>
</evidence>
<dbReference type="InterPro" id="IPR011234">
    <property type="entry name" value="Fumarylacetoacetase-like_C"/>
</dbReference>
<feature type="domain" description="Fumarylacetoacetase-like C-terminal" evidence="5">
    <location>
        <begin position="73"/>
        <end position="278"/>
    </location>
</feature>
<comment type="caution">
    <text evidence="6">The sequence shown here is derived from an EMBL/GenBank/DDBJ whole genome shotgun (WGS) entry which is preliminary data.</text>
</comment>
<dbReference type="Proteomes" id="UP000575083">
    <property type="component" value="Unassembled WGS sequence"/>
</dbReference>
<dbReference type="FunFam" id="3.90.850.10:FF:000002">
    <property type="entry name" value="2-hydroxyhepta-2,4-diene-1,7-dioate isomerase"/>
    <property type="match status" value="1"/>
</dbReference>
<keyword evidence="3" id="KW-0479">Metal-binding</keyword>
<dbReference type="InterPro" id="IPR051121">
    <property type="entry name" value="FAH"/>
</dbReference>
<dbReference type="GO" id="GO:0016853">
    <property type="term" value="F:isomerase activity"/>
    <property type="evidence" value="ECO:0007669"/>
    <property type="project" value="UniProtKB-ARBA"/>
</dbReference>
<dbReference type="GO" id="GO:0016787">
    <property type="term" value="F:hydrolase activity"/>
    <property type="evidence" value="ECO:0007669"/>
    <property type="project" value="UniProtKB-KW"/>
</dbReference>
<name>A0A7X0U8X0_9BURK</name>
<dbReference type="InterPro" id="IPR036663">
    <property type="entry name" value="Fumarylacetoacetase_C_sf"/>
</dbReference>
<reference evidence="6 7" key="1">
    <citation type="submission" date="2020-08" db="EMBL/GenBank/DDBJ databases">
        <title>Functional genomics of gut bacteria from endangered species of beetles.</title>
        <authorList>
            <person name="Carlos-Shanley C."/>
        </authorList>
    </citation>
    <scope>NUCLEOTIDE SEQUENCE [LARGE SCALE GENOMIC DNA]</scope>
    <source>
        <strain evidence="6 7">S00198</strain>
    </source>
</reference>
<evidence type="ECO:0000256" key="3">
    <source>
        <dbReference type="ARBA" id="ARBA00022723"/>
    </source>
</evidence>
<evidence type="ECO:0000256" key="1">
    <source>
        <dbReference type="ARBA" id="ARBA00001946"/>
    </source>
</evidence>
<dbReference type="Gene3D" id="3.90.850.10">
    <property type="entry name" value="Fumarylacetoacetase-like, C-terminal domain"/>
    <property type="match status" value="1"/>
</dbReference>
<sequence length="289" mass="30683">MKLCTFTLQGSRRLGLLDGEQVRPLPADVARDVGDFVRQLAAGASREELIAGAGAPVPLAQVQFLPPVVAPDKIICVGLNYHDHTKESAYAQPDYPTLFLRLTTSLCAHDAPIVRPACSDSLDYEGELAVVIGTGGRHIPLDKALDHVFGYSVFNDGSVREYQFKTPQWTVGKTFDATGGFGPAVVTADELPPGARGLKLETRLNGQTVQSANTDDMVFDVATLVHVISEAITLSPGDVIVAGTPAGIGWARSPRLLMRDGDVCEVSIERIGTLRNPIADEVLAGAVAA</sequence>
<proteinExistence type="inferred from homology"/>
<protein>
    <submittedName>
        <fullName evidence="6">2-keto-4-pentenoate hydratase/2-oxohepta-3-ene-1,7-dioic acid hydratase in catechol pathway</fullName>
    </submittedName>
</protein>
<dbReference type="GO" id="GO:0019752">
    <property type="term" value="P:carboxylic acid metabolic process"/>
    <property type="evidence" value="ECO:0007669"/>
    <property type="project" value="UniProtKB-ARBA"/>
</dbReference>
<keyword evidence="4" id="KW-0378">Hydrolase</keyword>
<organism evidence="6 7">
    <name type="scientific">Acidovorax soli</name>
    <dbReference type="NCBI Taxonomy" id="592050"/>
    <lineage>
        <taxon>Bacteria</taxon>
        <taxon>Pseudomonadati</taxon>
        <taxon>Pseudomonadota</taxon>
        <taxon>Betaproteobacteria</taxon>
        <taxon>Burkholderiales</taxon>
        <taxon>Comamonadaceae</taxon>
        <taxon>Acidovorax</taxon>
    </lineage>
</organism>